<dbReference type="Pfam" id="PF20249">
    <property type="entry name" value="VasX_N"/>
    <property type="match status" value="1"/>
</dbReference>
<dbReference type="InterPro" id="IPR048126">
    <property type="entry name" value="Toxin_VasX"/>
</dbReference>
<feature type="domain" description="Toxin VasX N-terminal region" evidence="2">
    <location>
        <begin position="9"/>
        <end position="169"/>
    </location>
</feature>
<dbReference type="CDD" id="cd20707">
    <property type="entry name" value="MIX_III"/>
    <property type="match status" value="1"/>
</dbReference>
<evidence type="ECO:0000313" key="4">
    <source>
        <dbReference type="Proteomes" id="UP001595740"/>
    </source>
</evidence>
<organism evidence="3 4">
    <name type="scientific">Lysobacter cavernae</name>
    <dbReference type="NCBI Taxonomy" id="1685901"/>
    <lineage>
        <taxon>Bacteria</taxon>
        <taxon>Pseudomonadati</taxon>
        <taxon>Pseudomonadota</taxon>
        <taxon>Gammaproteobacteria</taxon>
        <taxon>Lysobacterales</taxon>
        <taxon>Lysobacteraceae</taxon>
        <taxon>Lysobacter</taxon>
    </lineage>
</organism>
<dbReference type="EMBL" id="JBHRXK010000012">
    <property type="protein sequence ID" value="MFC3552431.1"/>
    <property type="molecule type" value="Genomic_DNA"/>
</dbReference>
<protein>
    <submittedName>
        <fullName evidence="3">T6SS effector BTH_I2691 family protein</fullName>
    </submittedName>
</protein>
<name>A0ABV7RWU3_9GAMM</name>
<dbReference type="NCBIfam" id="NF041559">
    <property type="entry name" value="BTH_I2691_fam"/>
    <property type="match status" value="1"/>
</dbReference>
<dbReference type="InterPro" id="IPR046864">
    <property type="entry name" value="VasX_N"/>
</dbReference>
<feature type="transmembrane region" description="Helical" evidence="1">
    <location>
        <begin position="803"/>
        <end position="822"/>
    </location>
</feature>
<keyword evidence="4" id="KW-1185">Reference proteome</keyword>
<sequence length="925" mass="101501">MNDPAATKCPFCDKVGLPILPVRYAIAYNDDKRVKQKAPKLQAPFGQGVDNIPLPSKQAQYTLRLLRPGYLYVFNEKRGEWSAYVVTEAGFLYQFDVHAKSPPASDSIEFSCSRTGDEQIARCITIPDASSAGKVWLGYTDTAWTPNQLQKHRTQGYREKHMRCIDVSASTQQPHTAEIAKIQELVSEFVFKRPEKYAPEKQPWEFDHLKVVAPSTGQSLPSGPWSTEYLRAHSQAQQPGAATQGPPQSTVLDEVIVTNCPAFDFSLHDFKRFGQDAKALIDWAEQAAAPTSKKPLVTALLDPAGLAMELASLMSDLLAGVMRNPAHERPLAVSSAISSLEQAIKNQAEFKAIRDAQISAHNAMDVGYMTGGDGAAAARGGQALADYFFPDQAKKRKDTEEWLAQITPQQLNEAADEEWEGYAKKFRAPDLQAWRSRYHGELKQLDQDAIIPLAHAHKTWMLSNELLEHFDCNHDDTDAHSGQGFVDTLTLCIQDTQHNTISFKLYSAWLNATEIKRDNLVLRALAYNQQSVLQQLNQAAKGGLDPSFLKGLPWDGLITGYDKAIEALAAGGTNAVVRFTSALGGPLMKLIDTAADRVAGPALIATGLVSKAPVIAVEWDGYKYEAIKELVSRMKAVNPNVGSVRDVERAIDLEMRRANIRGVPLNAKGRFRYLILADKQVVADFPQSLPNATPRKLAEASILSQAEYQQKTQLRWKKLMPANVRLGVVAGLFQTVALTKLAKDVDQGMQHERKENQWRFTAGTLALAGTLAEMTGNWMESASGAGNRSAVYLNKLMGKFVRFAGKALGLVAGAIMAVWDGMRAGQEWREGNEGVAVLYALSAFAGIGAVVAFSTWGGALLGAAATGVGLILVAVAILIAVLIEVFKDDKLQDWIERCYFGKFDASDRYRDAEVEMKELKIAMEG</sequence>
<keyword evidence="1" id="KW-1133">Transmembrane helix</keyword>
<accession>A0ABV7RWU3</accession>
<dbReference type="Proteomes" id="UP001595740">
    <property type="component" value="Unassembled WGS sequence"/>
</dbReference>
<dbReference type="RefSeq" id="WP_386760192.1">
    <property type="nucleotide sequence ID" value="NZ_JBHRXK010000012.1"/>
</dbReference>
<comment type="caution">
    <text evidence="3">The sequence shown here is derived from an EMBL/GenBank/DDBJ whole genome shotgun (WGS) entry which is preliminary data.</text>
</comment>
<feature type="transmembrane region" description="Helical" evidence="1">
    <location>
        <begin position="859"/>
        <end position="883"/>
    </location>
</feature>
<keyword evidence="1" id="KW-0472">Membrane</keyword>
<gene>
    <name evidence="3" type="ORF">ACFOLC_15610</name>
</gene>
<keyword evidence="1" id="KW-0812">Transmembrane</keyword>
<evidence type="ECO:0000259" key="2">
    <source>
        <dbReference type="Pfam" id="PF20249"/>
    </source>
</evidence>
<feature type="transmembrane region" description="Helical" evidence="1">
    <location>
        <begin position="834"/>
        <end position="853"/>
    </location>
</feature>
<reference evidence="4" key="1">
    <citation type="journal article" date="2019" name="Int. J. Syst. Evol. Microbiol.">
        <title>The Global Catalogue of Microorganisms (GCM) 10K type strain sequencing project: providing services to taxonomists for standard genome sequencing and annotation.</title>
        <authorList>
            <consortium name="The Broad Institute Genomics Platform"/>
            <consortium name="The Broad Institute Genome Sequencing Center for Infectious Disease"/>
            <person name="Wu L."/>
            <person name="Ma J."/>
        </authorList>
    </citation>
    <scope>NUCLEOTIDE SEQUENCE [LARGE SCALE GENOMIC DNA]</scope>
    <source>
        <strain evidence="4">KCTC 42875</strain>
    </source>
</reference>
<evidence type="ECO:0000256" key="1">
    <source>
        <dbReference type="SAM" id="Phobius"/>
    </source>
</evidence>
<evidence type="ECO:0000313" key="3">
    <source>
        <dbReference type="EMBL" id="MFC3552431.1"/>
    </source>
</evidence>
<proteinExistence type="predicted"/>